<dbReference type="GeneID" id="28763090"/>
<dbReference type="SUPFAM" id="SSF48452">
    <property type="entry name" value="TPR-like"/>
    <property type="match status" value="3"/>
</dbReference>
<dbReference type="Pfam" id="PF14559">
    <property type="entry name" value="TPR_19"/>
    <property type="match status" value="1"/>
</dbReference>
<evidence type="ECO:0000256" key="2">
    <source>
        <dbReference type="ARBA" id="ARBA00022803"/>
    </source>
</evidence>
<dbReference type="FunCoup" id="A0A177BWM4">
    <property type="interactions" value="507"/>
</dbReference>
<accession>A0A177BWM4</accession>
<dbReference type="EMBL" id="KV441561">
    <property type="protein sequence ID" value="OAF99704.1"/>
    <property type="molecule type" value="Genomic_DNA"/>
</dbReference>
<evidence type="ECO:0000256" key="1">
    <source>
        <dbReference type="ARBA" id="ARBA00022737"/>
    </source>
</evidence>
<feature type="repeat" description="TPR" evidence="3">
    <location>
        <begin position="740"/>
        <end position="773"/>
    </location>
</feature>
<dbReference type="PANTHER" id="PTHR15704:SF7">
    <property type="entry name" value="SUPERKILLER COMPLEX PROTEIN 3"/>
    <property type="match status" value="1"/>
</dbReference>
<dbReference type="InterPro" id="IPR039226">
    <property type="entry name" value="Ski3/TTC37"/>
</dbReference>
<keyword evidence="6" id="KW-1185">Reference proteome</keyword>
<dbReference type="InParanoid" id="A0A177BWM4"/>
<evidence type="ECO:0000313" key="6">
    <source>
        <dbReference type="Proteomes" id="UP000077069"/>
    </source>
</evidence>
<keyword evidence="2 3" id="KW-0802">TPR repeat</keyword>
<dbReference type="PANTHER" id="PTHR15704">
    <property type="entry name" value="SUPERKILLER 3 PROTEIN-RELATED"/>
    <property type="match status" value="1"/>
</dbReference>
<dbReference type="InterPro" id="IPR011990">
    <property type="entry name" value="TPR-like_helical_dom_sf"/>
</dbReference>
<keyword evidence="4" id="KW-0175">Coiled coil</keyword>
<feature type="coiled-coil region" evidence="4">
    <location>
        <begin position="455"/>
        <end position="482"/>
    </location>
</feature>
<dbReference type="Pfam" id="PF13181">
    <property type="entry name" value="TPR_8"/>
    <property type="match status" value="2"/>
</dbReference>
<reference evidence="5 6" key="1">
    <citation type="submission" date="2016-05" db="EMBL/GenBank/DDBJ databases">
        <title>Comparative analysis of secretome profiles of manganese(II)-oxidizing ascomycete fungi.</title>
        <authorList>
            <consortium name="DOE Joint Genome Institute"/>
            <person name="Zeiner C.A."/>
            <person name="Purvine S.O."/>
            <person name="Zink E.M."/>
            <person name="Wu S."/>
            <person name="Pasa-Tolic L."/>
            <person name="Chaput D.L."/>
            <person name="Haridas S."/>
            <person name="Grigoriev I.V."/>
            <person name="Santelli C.M."/>
            <person name="Hansel C.M."/>
        </authorList>
    </citation>
    <scope>NUCLEOTIDE SEQUENCE [LARGE SCALE GENOMIC DNA]</scope>
    <source>
        <strain evidence="5 6">AP3s5-JAC2a</strain>
    </source>
</reference>
<protein>
    <submittedName>
        <fullName evidence="5">TPR-like protein</fullName>
    </submittedName>
</protein>
<dbReference type="STRING" id="1460663.A0A177BWM4"/>
<sequence>MASHANSAHDFLNLDIQTLRQYVELFPNEGLSKVVTGYLSSGLSRYPLKVESADAPDLSEGGVSLSQNEPLTQEDCLMLMTEGIEDAKNSALAHCLLGEFYLFLEEYESAVETTRKGLRLAATEAKRTDLSFQRMRDALNSTLGTALVYYQTPRNHPEAKGIFESILKRKPQFTAALIGIGLILEEEEEYANAVEFLEQALKQDPANGRIGAEAAWCQALSGNYQTGLSRLQDYLEYPQLDASKPRGRELRAQTLYRIGVCMWELDSSKAARRDRSGPYAKFLAAIKANPNFAPAYTKLGIFYEEYNKDKRRARQCFQKAFELSPSEIVAAERLARLFANQGEWDIVEVISQRVVDSGKVKTAPGSKRKGVSWPFSALGVVQMNKQEYQKSIVSFLSALRISPDDYNSYIGLGESYHNSGRYNSAAKAFNYAENPSEGVTIKKADSQGWFAKYMLANVNRELSEFNEAIKGYEEVLKERSQEFGVSIALVQTLVEKGWRCIETGFFGEAADSATRAIDVALGITEYKPDAFNLWKAVGDALSIFTWVQEKLQQCPGSQVAKLLNSKSDIELNWDAHKDVDGIGGGDLAALSLEKASTLSTVLKASILAHKRAIASCAHDIHAQAVAWYNLGWTEYRAHVCLEQEVAQDSSLTTYLRAAMRCFKRAIELEAGNSEFWNSLGVITTTLNPKVAQHAFVRSLHLNERSVRAWTNLGTLYLLQNDTELAHQAFSRAQSQDPDYALAWVGEGIVALLFGDTNEALSHFTHAFELSDSSPLITKRQYAMSTFDFLISSPSASSNITNLIQPLFALHQLGFQAPYDIPHKHLAALFLERIGNHDSAIEALTTICSVAEQDYETSESLSALVRFAKAKNDLARNLLATGSHSAAVEEAETALELLSDFDAQANAAVLSPAALDKTTLSARLTAGLAHYFHGDLDAAIPYFRTCLSATNSDPDIICLLAEVLWAKGGENEKDVAREQLFAAVETHGRHVGIVTLLGAMAVADEDEDTMAAVKEDLDALRTAADVSPEDLARVEKVLEAISVVLGSEENELDEARRSVMLAPWKHTGWKELAGAAEEGPFAAVMARETAGRSVPPVGGLDARGLADAVVGTGAVADAQRSVVLAPWRIEGWGALRECVSKA</sequence>
<proteinExistence type="predicted"/>
<dbReference type="Gene3D" id="1.25.40.10">
    <property type="entry name" value="Tetratricopeptide repeat domain"/>
    <property type="match status" value="5"/>
</dbReference>
<dbReference type="GO" id="GO:0055087">
    <property type="term" value="C:Ski complex"/>
    <property type="evidence" value="ECO:0007669"/>
    <property type="project" value="InterPro"/>
</dbReference>
<feature type="repeat" description="TPR" evidence="3">
    <location>
        <begin position="174"/>
        <end position="207"/>
    </location>
</feature>
<dbReference type="InterPro" id="IPR019734">
    <property type="entry name" value="TPR_rpt"/>
</dbReference>
<dbReference type="Pfam" id="PF13432">
    <property type="entry name" value="TPR_16"/>
    <property type="match status" value="1"/>
</dbReference>
<dbReference type="Proteomes" id="UP000077069">
    <property type="component" value="Unassembled WGS sequence"/>
</dbReference>
<keyword evidence="1" id="KW-0677">Repeat</keyword>
<evidence type="ECO:0000256" key="4">
    <source>
        <dbReference type="SAM" id="Coils"/>
    </source>
</evidence>
<feature type="repeat" description="TPR" evidence="3">
    <location>
        <begin position="91"/>
        <end position="124"/>
    </location>
</feature>
<dbReference type="OrthoDB" id="421075at2759"/>
<name>A0A177BWM4_9PLEO</name>
<organism evidence="5 6">
    <name type="scientific">Paraphaeosphaeria sporulosa</name>
    <dbReference type="NCBI Taxonomy" id="1460663"/>
    <lineage>
        <taxon>Eukaryota</taxon>
        <taxon>Fungi</taxon>
        <taxon>Dikarya</taxon>
        <taxon>Ascomycota</taxon>
        <taxon>Pezizomycotina</taxon>
        <taxon>Dothideomycetes</taxon>
        <taxon>Pleosporomycetidae</taxon>
        <taxon>Pleosporales</taxon>
        <taxon>Massarineae</taxon>
        <taxon>Didymosphaeriaceae</taxon>
        <taxon>Paraphaeosphaeria</taxon>
    </lineage>
</organism>
<dbReference type="PROSITE" id="PS50005">
    <property type="entry name" value="TPR"/>
    <property type="match status" value="5"/>
</dbReference>
<evidence type="ECO:0000256" key="3">
    <source>
        <dbReference type="PROSITE-ProRule" id="PRU00339"/>
    </source>
</evidence>
<dbReference type="GO" id="GO:0006401">
    <property type="term" value="P:RNA catabolic process"/>
    <property type="evidence" value="ECO:0007669"/>
    <property type="project" value="InterPro"/>
</dbReference>
<feature type="repeat" description="TPR" evidence="3">
    <location>
        <begin position="706"/>
        <end position="739"/>
    </location>
</feature>
<evidence type="ECO:0000313" key="5">
    <source>
        <dbReference type="EMBL" id="OAF99704.1"/>
    </source>
</evidence>
<feature type="repeat" description="TPR" evidence="3">
    <location>
        <begin position="372"/>
        <end position="405"/>
    </location>
</feature>
<gene>
    <name evidence="5" type="ORF">CC84DRAFT_1169219</name>
</gene>
<dbReference type="SMART" id="SM00028">
    <property type="entry name" value="TPR"/>
    <property type="match status" value="11"/>
</dbReference>
<dbReference type="AlphaFoldDB" id="A0A177BWM4"/>
<dbReference type="RefSeq" id="XP_018030070.1">
    <property type="nucleotide sequence ID" value="XM_018179604.1"/>
</dbReference>